<gene>
    <name evidence="1" type="ORF">GX51_02680</name>
</gene>
<dbReference type="SUPFAM" id="SSF52172">
    <property type="entry name" value="CheY-like"/>
    <property type="match status" value="1"/>
</dbReference>
<dbReference type="EMBL" id="PDNC01000026">
    <property type="protein sequence ID" value="PGH05899.1"/>
    <property type="molecule type" value="Genomic_DNA"/>
</dbReference>
<accession>A0A2B7XAI0</accession>
<comment type="caution">
    <text evidence="1">The sequence shown here is derived from an EMBL/GenBank/DDBJ whole genome shotgun (WGS) entry which is preliminary data.</text>
</comment>
<evidence type="ECO:0000313" key="2">
    <source>
        <dbReference type="Proteomes" id="UP000224080"/>
    </source>
</evidence>
<keyword evidence="2" id="KW-1185">Reference proteome</keyword>
<name>A0A2B7XAI0_9EURO</name>
<dbReference type="InterPro" id="IPR011006">
    <property type="entry name" value="CheY-like_superfamily"/>
</dbReference>
<dbReference type="Proteomes" id="UP000224080">
    <property type="component" value="Unassembled WGS sequence"/>
</dbReference>
<organism evidence="1 2">
    <name type="scientific">Blastomyces parvus</name>
    <dbReference type="NCBI Taxonomy" id="2060905"/>
    <lineage>
        <taxon>Eukaryota</taxon>
        <taxon>Fungi</taxon>
        <taxon>Dikarya</taxon>
        <taxon>Ascomycota</taxon>
        <taxon>Pezizomycotina</taxon>
        <taxon>Eurotiomycetes</taxon>
        <taxon>Eurotiomycetidae</taxon>
        <taxon>Onygenales</taxon>
        <taxon>Ajellomycetaceae</taxon>
        <taxon>Blastomyces</taxon>
    </lineage>
</organism>
<dbReference type="OrthoDB" id="60033at2759"/>
<sequence>MPQITLGNTFSMHLRQPKVGLSTLGRKMAHLRHIKWPVSGDSIAVCLSDPSFFSTSFPFPEYETYTANNLGVMILELLLAVLPYLRPIQGFVSMPGNHSNDDNSYVNRRLLGKILDKLNITYDVAADDSQALEYLARCIHGQHLTRPDIIYMDVGRGIVHGAEITHIIRTQAPFSTDSKTRATPIIAITNSGLPPACPAHIWALFTRDGQIRKPMKQSDVWRAARSVKFYLVPVTRLDYPGNNHSLSGPINGLVRSPIWGPVGPIPLRNYSGPRSLL</sequence>
<proteinExistence type="predicted"/>
<dbReference type="Gene3D" id="3.40.50.2300">
    <property type="match status" value="1"/>
</dbReference>
<dbReference type="AlphaFoldDB" id="A0A2B7XAI0"/>
<evidence type="ECO:0000313" key="1">
    <source>
        <dbReference type="EMBL" id="PGH05899.1"/>
    </source>
</evidence>
<reference evidence="1 2" key="1">
    <citation type="submission" date="2017-10" db="EMBL/GenBank/DDBJ databases">
        <title>Comparative genomics in systemic dimorphic fungi from Ajellomycetaceae.</title>
        <authorList>
            <person name="Munoz J.F."/>
            <person name="Mcewen J.G."/>
            <person name="Clay O.K."/>
            <person name="Cuomo C.A."/>
        </authorList>
    </citation>
    <scope>NUCLEOTIDE SEQUENCE [LARGE SCALE GENOMIC DNA]</scope>
    <source>
        <strain evidence="1 2">UAMH130</strain>
    </source>
</reference>
<dbReference type="STRING" id="2060905.A0A2B7XAI0"/>
<protein>
    <submittedName>
        <fullName evidence="1">Uncharacterized protein</fullName>
    </submittedName>
</protein>